<keyword evidence="8" id="KW-0472">Membrane</keyword>
<reference evidence="12 13" key="1">
    <citation type="submission" date="2016-07" db="EMBL/GenBank/DDBJ databases">
        <title>Pervasive Adenine N6-methylation of Active Genes in Fungi.</title>
        <authorList>
            <consortium name="DOE Joint Genome Institute"/>
            <person name="Mondo S.J."/>
            <person name="Dannebaum R.O."/>
            <person name="Kuo R.C."/>
            <person name="Labutti K."/>
            <person name="Haridas S."/>
            <person name="Kuo A."/>
            <person name="Salamov A."/>
            <person name="Ahrendt S.R."/>
            <person name="Lipzen A."/>
            <person name="Sullivan W."/>
            <person name="Andreopoulos W.B."/>
            <person name="Clum A."/>
            <person name="Lindquist E."/>
            <person name="Daum C."/>
            <person name="Ramamoorthy G.K."/>
            <person name="Gryganskyi A."/>
            <person name="Culley D."/>
            <person name="Magnuson J.K."/>
            <person name="James T.Y."/>
            <person name="O'Malley M.A."/>
            <person name="Stajich J.E."/>
            <person name="Spatafora J.W."/>
            <person name="Visel A."/>
            <person name="Grigoriev I.V."/>
        </authorList>
    </citation>
    <scope>NUCLEOTIDE SEQUENCE [LARGE SCALE GENOMIC DNA]</scope>
    <source>
        <strain evidence="12 13">PL171</strain>
    </source>
</reference>
<dbReference type="AlphaFoldDB" id="A0A1Y2HXC7"/>
<comment type="subcellular location">
    <subcellularLocation>
        <location evidence="11">Endoplasmic reticulum membrane</location>
    </subcellularLocation>
    <subcellularLocation>
        <location evidence="11">Nucleus membrane</location>
    </subcellularLocation>
</comment>
<dbReference type="Pfam" id="PF04163">
    <property type="entry name" value="Tht1"/>
    <property type="match status" value="1"/>
</dbReference>
<dbReference type="GO" id="GO:0005789">
    <property type="term" value="C:endoplasmic reticulum membrane"/>
    <property type="evidence" value="ECO:0007669"/>
    <property type="project" value="UniProtKB-SubCell"/>
</dbReference>
<keyword evidence="5 11" id="KW-0732">Signal</keyword>
<organism evidence="12 13">
    <name type="scientific">Catenaria anguillulae PL171</name>
    <dbReference type="NCBI Taxonomy" id="765915"/>
    <lineage>
        <taxon>Eukaryota</taxon>
        <taxon>Fungi</taxon>
        <taxon>Fungi incertae sedis</taxon>
        <taxon>Blastocladiomycota</taxon>
        <taxon>Blastocladiomycetes</taxon>
        <taxon>Blastocladiales</taxon>
        <taxon>Catenariaceae</taxon>
        <taxon>Catenaria</taxon>
    </lineage>
</organism>
<dbReference type="Proteomes" id="UP000193411">
    <property type="component" value="Unassembled WGS sequence"/>
</dbReference>
<evidence type="ECO:0000256" key="5">
    <source>
        <dbReference type="ARBA" id="ARBA00022729"/>
    </source>
</evidence>
<evidence type="ECO:0000256" key="3">
    <source>
        <dbReference type="ARBA" id="ARBA00022459"/>
    </source>
</evidence>
<evidence type="ECO:0000256" key="8">
    <source>
        <dbReference type="ARBA" id="ARBA00023136"/>
    </source>
</evidence>
<dbReference type="PANTHER" id="PTHR28012">
    <property type="entry name" value="NUCLEAR FUSION PROTEIN KAR5"/>
    <property type="match status" value="1"/>
</dbReference>
<comment type="caution">
    <text evidence="12">The sequence shown here is derived from an EMBL/GenBank/DDBJ whole genome shotgun (WGS) entry which is preliminary data.</text>
</comment>
<name>A0A1Y2HXC7_9FUNG</name>
<keyword evidence="9" id="KW-0325">Glycoprotein</keyword>
<dbReference type="OrthoDB" id="5311848at2759"/>
<evidence type="ECO:0000256" key="2">
    <source>
        <dbReference type="ARBA" id="ARBA00010473"/>
    </source>
</evidence>
<keyword evidence="4" id="KW-0812">Transmembrane</keyword>
<keyword evidence="10 11" id="KW-0539">Nucleus</keyword>
<comment type="function">
    <text evidence="1 11">Required for nuclear membrane fusion during karyogamy.</text>
</comment>
<evidence type="ECO:0000256" key="6">
    <source>
        <dbReference type="ARBA" id="ARBA00022824"/>
    </source>
</evidence>
<evidence type="ECO:0000256" key="7">
    <source>
        <dbReference type="ARBA" id="ARBA00022989"/>
    </source>
</evidence>
<feature type="non-terminal residue" evidence="12">
    <location>
        <position position="1"/>
    </location>
</feature>
<evidence type="ECO:0000256" key="1">
    <source>
        <dbReference type="ARBA" id="ARBA00003389"/>
    </source>
</evidence>
<sequence>SIQKYQANSHDCYKEAASMLQKGCKELTIKQEEKIQYAVRLTMCEVATANMNVPTSCSQANPPSACVEALAQVPQLWTSYSGYFREVMAMCYAVRHQIERELVESLFYNLTLAQLVNTNLLQQHAQDMSALHAQELATLASVSKAQDDLKSHATELGKWAAGMVKDVGGMSEEMGKVARSVNEIDRVQKQVQLALRASKEEVGKWVEGVREDTVALRHGLQVVAQDVSKHFQQQQQAQESMQLLMVRVVHCDSDEKHVSLDVRCLRAGGNCTSLQRNLVAYLEPYYDPRTPQLFAHLPCIQS</sequence>
<dbReference type="GO" id="GO:0000742">
    <property type="term" value="P:karyogamy involved in conjugation with cellular fusion"/>
    <property type="evidence" value="ECO:0007669"/>
    <property type="project" value="UniProtKB-UniRule"/>
</dbReference>
<evidence type="ECO:0000256" key="9">
    <source>
        <dbReference type="ARBA" id="ARBA00023180"/>
    </source>
</evidence>
<keyword evidence="3 11" id="KW-0415">Karyogamy</keyword>
<gene>
    <name evidence="12" type="ORF">BCR44DRAFT_121334</name>
</gene>
<evidence type="ECO:0000313" key="12">
    <source>
        <dbReference type="EMBL" id="ORZ39256.1"/>
    </source>
</evidence>
<accession>A0A1Y2HXC7</accession>
<keyword evidence="7" id="KW-1133">Transmembrane helix</keyword>
<evidence type="ECO:0000313" key="13">
    <source>
        <dbReference type="Proteomes" id="UP000193411"/>
    </source>
</evidence>
<dbReference type="EMBL" id="MCFL01000006">
    <property type="protein sequence ID" value="ORZ39256.1"/>
    <property type="molecule type" value="Genomic_DNA"/>
</dbReference>
<evidence type="ECO:0000256" key="4">
    <source>
        <dbReference type="ARBA" id="ARBA00022692"/>
    </source>
</evidence>
<proteinExistence type="inferred from homology"/>
<dbReference type="InterPro" id="IPR007292">
    <property type="entry name" value="Nuclear_fusion_Kar5"/>
</dbReference>
<protein>
    <submittedName>
        <fullName evidence="12">Tht1-like nuclear fusion protein-domain-containing protein</fullName>
    </submittedName>
</protein>
<dbReference type="GO" id="GO:0031965">
    <property type="term" value="C:nuclear membrane"/>
    <property type="evidence" value="ECO:0007669"/>
    <property type="project" value="UniProtKB-SubCell"/>
</dbReference>
<dbReference type="GO" id="GO:0048288">
    <property type="term" value="P:nuclear membrane fusion involved in karyogamy"/>
    <property type="evidence" value="ECO:0007669"/>
    <property type="project" value="UniProtKB-UniRule"/>
</dbReference>
<comment type="similarity">
    <text evidence="2 11">Belongs to the KAR5 family.</text>
</comment>
<dbReference type="PANTHER" id="PTHR28012:SF1">
    <property type="entry name" value="NUCLEAR FUSION PROTEIN KAR5"/>
    <property type="match status" value="1"/>
</dbReference>
<keyword evidence="13" id="KW-1185">Reference proteome</keyword>
<evidence type="ECO:0000256" key="10">
    <source>
        <dbReference type="ARBA" id="ARBA00023242"/>
    </source>
</evidence>
<evidence type="ECO:0000256" key="11">
    <source>
        <dbReference type="RuleBase" id="RU368082"/>
    </source>
</evidence>
<keyword evidence="6 11" id="KW-0256">Endoplasmic reticulum</keyword>